<comment type="similarity">
    <text evidence="2 5">Belongs to the RecX family.</text>
</comment>
<dbReference type="Pfam" id="PF21981">
    <property type="entry name" value="RecX_HTH3"/>
    <property type="match status" value="1"/>
</dbReference>
<evidence type="ECO:0000313" key="9">
    <source>
        <dbReference type="EMBL" id="ABG04386.1"/>
    </source>
</evidence>
<feature type="domain" description="RecX second three-helical" evidence="6">
    <location>
        <begin position="105"/>
        <end position="141"/>
    </location>
</feature>
<dbReference type="Pfam" id="PF02631">
    <property type="entry name" value="RecX_HTH2"/>
    <property type="match status" value="1"/>
</dbReference>
<dbReference type="KEGG" id="rxy:Rxyl_1424"/>
<dbReference type="Gene3D" id="1.10.10.10">
    <property type="entry name" value="Winged helix-like DNA-binding domain superfamily/Winged helix DNA-binding domain"/>
    <property type="match status" value="3"/>
</dbReference>
<dbReference type="GO" id="GO:0006282">
    <property type="term" value="P:regulation of DNA repair"/>
    <property type="evidence" value="ECO:0007669"/>
    <property type="project" value="UniProtKB-UniRule"/>
</dbReference>
<dbReference type="HAMAP" id="MF_01114">
    <property type="entry name" value="RecX"/>
    <property type="match status" value="1"/>
</dbReference>
<feature type="domain" description="RecX third three-helical" evidence="7">
    <location>
        <begin position="153"/>
        <end position="195"/>
    </location>
</feature>
<evidence type="ECO:0000256" key="5">
    <source>
        <dbReference type="HAMAP-Rule" id="MF_01114"/>
    </source>
</evidence>
<evidence type="ECO:0000259" key="6">
    <source>
        <dbReference type="Pfam" id="PF02631"/>
    </source>
</evidence>
<evidence type="ECO:0000256" key="3">
    <source>
        <dbReference type="ARBA" id="ARBA00018111"/>
    </source>
</evidence>
<dbReference type="PANTHER" id="PTHR33602:SF1">
    <property type="entry name" value="REGULATORY PROTEIN RECX FAMILY PROTEIN"/>
    <property type="match status" value="1"/>
</dbReference>
<dbReference type="InterPro" id="IPR053925">
    <property type="entry name" value="RecX_HTH_3rd"/>
</dbReference>
<keyword evidence="10" id="KW-1185">Reference proteome</keyword>
<dbReference type="PhylomeDB" id="Q1AW42"/>
<reference evidence="9 10" key="1">
    <citation type="submission" date="2006-06" db="EMBL/GenBank/DDBJ databases">
        <title>Complete sequence of Rubrobacter xylanophilus DSM 9941.</title>
        <authorList>
            <consortium name="US DOE Joint Genome Institute"/>
            <person name="Copeland A."/>
            <person name="Lucas S."/>
            <person name="Lapidus A."/>
            <person name="Barry K."/>
            <person name="Detter J.C."/>
            <person name="Glavina del Rio T."/>
            <person name="Hammon N."/>
            <person name="Israni S."/>
            <person name="Dalin E."/>
            <person name="Tice H."/>
            <person name="Pitluck S."/>
            <person name="Munk A.C."/>
            <person name="Brettin T."/>
            <person name="Bruce D."/>
            <person name="Han C."/>
            <person name="Tapia R."/>
            <person name="Gilna P."/>
            <person name="Schmutz J."/>
            <person name="Larimer F."/>
            <person name="Land M."/>
            <person name="Hauser L."/>
            <person name="Kyrpides N."/>
            <person name="Lykidis A."/>
            <person name="da Costa M.S."/>
            <person name="Rainey F.A."/>
            <person name="Empadinhas N."/>
            <person name="Jolivet E."/>
            <person name="Battista J.R."/>
            <person name="Richardson P."/>
        </authorList>
    </citation>
    <scope>NUCLEOTIDE SEQUENCE [LARGE SCALE GENOMIC DNA]</scope>
    <source>
        <strain evidence="10">DSM 9941 / NBRC 16129 / PRD-1</strain>
    </source>
</reference>
<dbReference type="PANTHER" id="PTHR33602">
    <property type="entry name" value="REGULATORY PROTEIN RECX FAMILY PROTEIN"/>
    <property type="match status" value="1"/>
</dbReference>
<feature type="domain" description="RecX first three-helical" evidence="8">
    <location>
        <begin position="59"/>
        <end position="98"/>
    </location>
</feature>
<evidence type="ECO:0000259" key="7">
    <source>
        <dbReference type="Pfam" id="PF21981"/>
    </source>
</evidence>
<keyword evidence="4 5" id="KW-0963">Cytoplasm</keyword>
<name>Q1AW42_RUBXD</name>
<dbReference type="InterPro" id="IPR053924">
    <property type="entry name" value="RecX_HTH_2nd"/>
</dbReference>
<dbReference type="STRING" id="266117.Rxyl_1424"/>
<dbReference type="Pfam" id="PF21982">
    <property type="entry name" value="RecX_HTH1"/>
    <property type="match status" value="1"/>
</dbReference>
<dbReference type="HOGENOM" id="CLU_066607_4_1_11"/>
<dbReference type="InterPro" id="IPR003783">
    <property type="entry name" value="Regulatory_RecX"/>
</dbReference>
<dbReference type="InterPro" id="IPR053926">
    <property type="entry name" value="RecX_HTH_1st"/>
</dbReference>
<dbReference type="GO" id="GO:0005737">
    <property type="term" value="C:cytoplasm"/>
    <property type="evidence" value="ECO:0007669"/>
    <property type="project" value="UniProtKB-SubCell"/>
</dbReference>
<gene>
    <name evidence="5" type="primary">recX</name>
    <name evidence="9" type="ordered locus">Rxyl_1424</name>
</gene>
<proteinExistence type="inferred from homology"/>
<dbReference type="eggNOG" id="COG2137">
    <property type="taxonomic scope" value="Bacteria"/>
</dbReference>
<sequence length="207" mass="23345">MPRITRVSERRGRARVFVDGSFWAELDAGFAAGRGLVEGAELSEEELRALRGEGERVLAMGRALDLLGHRSRSEKEVRDRLRRFGHPEEVVGAVVGRLRELGYLDDEAFARDLSREKSRRYGPRRVAAELRRLGVAPELAERFVEEAFAGRSQLEEARRAAARRYNRGGGSDAQARRVYGFLMRRGYPAEVCAEVAREYRADPPEGT</sequence>
<evidence type="ECO:0000259" key="8">
    <source>
        <dbReference type="Pfam" id="PF21982"/>
    </source>
</evidence>
<protein>
    <recommendedName>
        <fullName evidence="3 5">Regulatory protein RecX</fullName>
    </recommendedName>
</protein>
<accession>Q1AW42</accession>
<evidence type="ECO:0000256" key="2">
    <source>
        <dbReference type="ARBA" id="ARBA00009695"/>
    </source>
</evidence>
<dbReference type="RefSeq" id="WP_011564403.1">
    <property type="nucleotide sequence ID" value="NC_008148.1"/>
</dbReference>
<comment type="subcellular location">
    <subcellularLocation>
        <location evidence="1 5">Cytoplasm</location>
    </subcellularLocation>
</comment>
<evidence type="ECO:0000313" key="10">
    <source>
        <dbReference type="Proteomes" id="UP000006637"/>
    </source>
</evidence>
<evidence type="ECO:0000256" key="1">
    <source>
        <dbReference type="ARBA" id="ARBA00004496"/>
    </source>
</evidence>
<organism evidence="9 10">
    <name type="scientific">Rubrobacter xylanophilus (strain DSM 9941 / JCM 11954 / NBRC 16129 / PRD-1)</name>
    <dbReference type="NCBI Taxonomy" id="266117"/>
    <lineage>
        <taxon>Bacteria</taxon>
        <taxon>Bacillati</taxon>
        <taxon>Actinomycetota</taxon>
        <taxon>Rubrobacteria</taxon>
        <taxon>Rubrobacterales</taxon>
        <taxon>Rubrobacteraceae</taxon>
        <taxon>Rubrobacter</taxon>
    </lineage>
</organism>
<dbReference type="OrthoDB" id="5244465at2"/>
<dbReference type="Proteomes" id="UP000006637">
    <property type="component" value="Chromosome"/>
</dbReference>
<dbReference type="InterPro" id="IPR036388">
    <property type="entry name" value="WH-like_DNA-bd_sf"/>
</dbReference>
<dbReference type="AlphaFoldDB" id="Q1AW42"/>
<dbReference type="EMBL" id="CP000386">
    <property type="protein sequence ID" value="ABG04386.1"/>
    <property type="molecule type" value="Genomic_DNA"/>
</dbReference>
<evidence type="ECO:0000256" key="4">
    <source>
        <dbReference type="ARBA" id="ARBA00022490"/>
    </source>
</evidence>
<comment type="function">
    <text evidence="5">Modulates RecA activity.</text>
</comment>